<evidence type="ECO:0000313" key="2">
    <source>
        <dbReference type="EMBL" id="KAE8958454.1"/>
    </source>
</evidence>
<sequence length="63" mass="7087">MACPELILFGLYVHFVTEGTTSINPYWAVRTTYRCTTRNTTEATLLSVGNECSDWLQDGIARV</sequence>
<gene>
    <name evidence="2" type="ORF">PR002_g30861</name>
</gene>
<evidence type="ECO:0000256" key="1">
    <source>
        <dbReference type="SAM" id="SignalP"/>
    </source>
</evidence>
<feature type="chain" id="PRO_5025565790" description="Aquaporin" evidence="1">
    <location>
        <begin position="23"/>
        <end position="63"/>
    </location>
</feature>
<dbReference type="AlphaFoldDB" id="A0A6A3GHZ6"/>
<accession>A0A6A3GHZ6</accession>
<evidence type="ECO:0000313" key="3">
    <source>
        <dbReference type="Proteomes" id="UP000435112"/>
    </source>
</evidence>
<protein>
    <recommendedName>
        <fullName evidence="4">Aquaporin</fullName>
    </recommendedName>
</protein>
<comment type="caution">
    <text evidence="2">The sequence shown here is derived from an EMBL/GenBank/DDBJ whole genome shotgun (WGS) entry which is preliminary data.</text>
</comment>
<feature type="signal peptide" evidence="1">
    <location>
        <begin position="1"/>
        <end position="22"/>
    </location>
</feature>
<reference evidence="2 3" key="1">
    <citation type="submission" date="2018-09" db="EMBL/GenBank/DDBJ databases">
        <title>Genomic investigation of the strawberry pathogen Phytophthora fragariae indicates pathogenicity is determined by transcriptional variation in three key races.</title>
        <authorList>
            <person name="Adams T.M."/>
            <person name="Armitage A.D."/>
            <person name="Sobczyk M.K."/>
            <person name="Bates H.J."/>
            <person name="Dunwell J.M."/>
            <person name="Nellist C.F."/>
            <person name="Harrison R.J."/>
        </authorList>
    </citation>
    <scope>NUCLEOTIDE SEQUENCE [LARGE SCALE GENOMIC DNA]</scope>
    <source>
        <strain evidence="2 3">SCRP324</strain>
    </source>
</reference>
<name>A0A6A3GHZ6_9STRA</name>
<keyword evidence="1" id="KW-0732">Signal</keyword>
<proteinExistence type="predicted"/>
<evidence type="ECO:0008006" key="4">
    <source>
        <dbReference type="Google" id="ProtNLM"/>
    </source>
</evidence>
<dbReference type="Proteomes" id="UP000435112">
    <property type="component" value="Unassembled WGS sequence"/>
</dbReference>
<dbReference type="EMBL" id="QXFU01007454">
    <property type="protein sequence ID" value="KAE8958454.1"/>
    <property type="molecule type" value="Genomic_DNA"/>
</dbReference>
<organism evidence="2 3">
    <name type="scientific">Phytophthora rubi</name>
    <dbReference type="NCBI Taxonomy" id="129364"/>
    <lineage>
        <taxon>Eukaryota</taxon>
        <taxon>Sar</taxon>
        <taxon>Stramenopiles</taxon>
        <taxon>Oomycota</taxon>
        <taxon>Peronosporomycetes</taxon>
        <taxon>Peronosporales</taxon>
        <taxon>Peronosporaceae</taxon>
        <taxon>Phytophthora</taxon>
    </lineage>
</organism>